<proteinExistence type="predicted"/>
<evidence type="ECO:0000313" key="2">
    <source>
        <dbReference type="EMBL" id="KAJ7711061.1"/>
    </source>
</evidence>
<gene>
    <name evidence="2" type="ORF">B0H16DRAFT_1480612</name>
</gene>
<dbReference type="Proteomes" id="UP001215598">
    <property type="component" value="Unassembled WGS sequence"/>
</dbReference>
<evidence type="ECO:0000313" key="3">
    <source>
        <dbReference type="Proteomes" id="UP001215598"/>
    </source>
</evidence>
<feature type="compositionally biased region" description="Acidic residues" evidence="1">
    <location>
        <begin position="462"/>
        <end position="474"/>
    </location>
</feature>
<protein>
    <submittedName>
        <fullName evidence="2">Uncharacterized protein</fullName>
    </submittedName>
</protein>
<reference evidence="2" key="1">
    <citation type="submission" date="2023-03" db="EMBL/GenBank/DDBJ databases">
        <title>Massive genome expansion in bonnet fungi (Mycena s.s.) driven by repeated elements and novel gene families across ecological guilds.</title>
        <authorList>
            <consortium name="Lawrence Berkeley National Laboratory"/>
            <person name="Harder C.B."/>
            <person name="Miyauchi S."/>
            <person name="Viragh M."/>
            <person name="Kuo A."/>
            <person name="Thoen E."/>
            <person name="Andreopoulos B."/>
            <person name="Lu D."/>
            <person name="Skrede I."/>
            <person name="Drula E."/>
            <person name="Henrissat B."/>
            <person name="Morin E."/>
            <person name="Kohler A."/>
            <person name="Barry K."/>
            <person name="LaButti K."/>
            <person name="Morin E."/>
            <person name="Salamov A."/>
            <person name="Lipzen A."/>
            <person name="Mereny Z."/>
            <person name="Hegedus B."/>
            <person name="Baldrian P."/>
            <person name="Stursova M."/>
            <person name="Weitz H."/>
            <person name="Taylor A."/>
            <person name="Grigoriev I.V."/>
            <person name="Nagy L.G."/>
            <person name="Martin F."/>
            <person name="Kauserud H."/>
        </authorList>
    </citation>
    <scope>NUCLEOTIDE SEQUENCE</scope>
    <source>
        <strain evidence="2">CBHHK182m</strain>
    </source>
</reference>
<comment type="caution">
    <text evidence="2">The sequence shown here is derived from an EMBL/GenBank/DDBJ whole genome shotgun (WGS) entry which is preliminary data.</text>
</comment>
<name>A0AAD7H323_9AGAR</name>
<evidence type="ECO:0000256" key="1">
    <source>
        <dbReference type="SAM" id="MobiDB-lite"/>
    </source>
</evidence>
<sequence length="909" mass="99952">MPLVYCPGYNSLMQLTGLAALSLPFSIEDYSAPVAASGWQAICQDEPDAHDHDLDEIRQTHPDMRVYEWDGTPTPVIDPDHNILLLLGGFPPNEEVWGPDVAAKAAEEMEAVAKEIYAGPRWHRKAGLDGPTPRRGSHAAKHVGAAMGGGQRYPQNLAHAACNLLIFTIAGWTNVLFMVFAPDLHEYYRATYAALCDWDRHQECAKHIRRNFLERYSVFTTATYNFGPVTVTVPHINFGNLAWGWCVVTALGSFNPDCGGHLFTPAGIFRWVYNDFRTDKDINAAKSTTQAEREQRKQDRLHHRQEGIYIANTLLAERHRQRAAASPRSFLANSQRTDVVVLRNWITVSPSFTVGTMRAATSDSQRAANSRYREQNKLELRQKVCERMAKHRAKLRQSKEEWAAYTATAQKDAVRYRAQHAEDLALNQAAYHAKKSIAKRGFAAWHDDYLKRHPPPPPQTEELPDWPSDSEDESSASTFTSAIPPRRLSPPRTKTTSITFLIIRIPQRRPTMFPNQVNTHSSSEAKSAGSKLALALGEKAPSNILNVLKSELPLVHREGGSTGGGRTAGAVVVFENVGVVGLGRRPDFVVELIGPRCVGGLVVLGRSPIGVGLAVCPRTVGLGGAFTERERTAAGDSCFGIKHVVCSPKGGDLHFRGVEVVEGLYNQTEQHFASKLQVLLDHVFVDALAAADALEVIVSEEEVVMVRRLTFLQPWILLEGTSPSPATRIQLSIMAARTAATLWSALATVAAVFSQTHKAIDTKLDGRHVANLVADLQTNGFSGYAKRSTKRWAGVGGVKELWALFCDEYHRDGCHAAQCLPPSWNAPTPVVRGCPAPAPAPVAPQAAVISAYADFFFPDNRFRSHSKPLPIVLPSPLRTLHQPPARLSPTPDNHGPTHSTYLGIRVFAR</sequence>
<accession>A0AAD7H323</accession>
<dbReference type="EMBL" id="JARKIB010000406">
    <property type="protein sequence ID" value="KAJ7711061.1"/>
    <property type="molecule type" value="Genomic_DNA"/>
</dbReference>
<feature type="region of interest" description="Disordered" evidence="1">
    <location>
        <begin position="448"/>
        <end position="492"/>
    </location>
</feature>
<dbReference type="AlphaFoldDB" id="A0AAD7H323"/>
<organism evidence="2 3">
    <name type="scientific">Mycena metata</name>
    <dbReference type="NCBI Taxonomy" id="1033252"/>
    <lineage>
        <taxon>Eukaryota</taxon>
        <taxon>Fungi</taxon>
        <taxon>Dikarya</taxon>
        <taxon>Basidiomycota</taxon>
        <taxon>Agaricomycotina</taxon>
        <taxon>Agaricomycetes</taxon>
        <taxon>Agaricomycetidae</taxon>
        <taxon>Agaricales</taxon>
        <taxon>Marasmiineae</taxon>
        <taxon>Mycenaceae</taxon>
        <taxon>Mycena</taxon>
    </lineage>
</organism>
<keyword evidence="3" id="KW-1185">Reference proteome</keyword>